<dbReference type="InterPro" id="IPR017871">
    <property type="entry name" value="ABC_transporter-like_CS"/>
</dbReference>
<dbReference type="EMBL" id="VKKG01000001">
    <property type="protein sequence ID" value="TRY20258.1"/>
    <property type="molecule type" value="Genomic_DNA"/>
</dbReference>
<dbReference type="InterPro" id="IPR027417">
    <property type="entry name" value="P-loop_NTPase"/>
</dbReference>
<proteinExistence type="predicted"/>
<name>A0A553K6C1_9ACTN</name>
<gene>
    <name evidence="4" type="ORF">FOJ82_00380</name>
</gene>
<keyword evidence="2 4" id="KW-0067">ATP-binding</keyword>
<dbReference type="SUPFAM" id="SSF52540">
    <property type="entry name" value="P-loop containing nucleoside triphosphate hydrolases"/>
    <property type="match status" value="1"/>
</dbReference>
<keyword evidence="1" id="KW-0547">Nucleotide-binding</keyword>
<evidence type="ECO:0000256" key="1">
    <source>
        <dbReference type="ARBA" id="ARBA00022741"/>
    </source>
</evidence>
<dbReference type="SMART" id="SM00382">
    <property type="entry name" value="AAA"/>
    <property type="match status" value="1"/>
</dbReference>
<sequence>MSGAVEPLNCRAGRHVSLILRDIWYRYPRSDRPLLQGVELEVPTGASVAVMAPSGVGKSTLLSIAGLLIKPDRGTVQIDGKDVGPKDGKRLLGDRVSWVLQSVNLLPHRTVLDNTILPSRAHGSSLDSSRATATMLLTQLGLSHRLTSLARTLSGGEAQRAGVARALVTSPSVLIADEPTANLDRDTAQEVATALLSAAQNTSVLLATHDPMIAEMADTVVHLAPARGD</sequence>
<dbReference type="OrthoDB" id="3720738at2"/>
<reference evidence="4 5" key="1">
    <citation type="submission" date="2019-07" db="EMBL/GenBank/DDBJ databases">
        <authorList>
            <person name="Zhou L.-Y."/>
        </authorList>
    </citation>
    <scope>NUCLEOTIDE SEQUENCE [LARGE SCALE GENOMIC DNA]</scope>
    <source>
        <strain evidence="4 5">YIM 101269</strain>
    </source>
</reference>
<dbReference type="PROSITE" id="PS00211">
    <property type="entry name" value="ABC_TRANSPORTER_1"/>
    <property type="match status" value="1"/>
</dbReference>
<dbReference type="InterPro" id="IPR015854">
    <property type="entry name" value="ABC_transpr_LolD-like"/>
</dbReference>
<dbReference type="GO" id="GO:0016887">
    <property type="term" value="F:ATP hydrolysis activity"/>
    <property type="evidence" value="ECO:0007669"/>
    <property type="project" value="InterPro"/>
</dbReference>
<dbReference type="InterPro" id="IPR003439">
    <property type="entry name" value="ABC_transporter-like_ATP-bd"/>
</dbReference>
<keyword evidence="5" id="KW-1185">Reference proteome</keyword>
<dbReference type="GO" id="GO:0022857">
    <property type="term" value="F:transmembrane transporter activity"/>
    <property type="evidence" value="ECO:0007669"/>
    <property type="project" value="TreeGrafter"/>
</dbReference>
<dbReference type="PROSITE" id="PS50893">
    <property type="entry name" value="ABC_TRANSPORTER_2"/>
    <property type="match status" value="1"/>
</dbReference>
<evidence type="ECO:0000259" key="3">
    <source>
        <dbReference type="PROSITE" id="PS50893"/>
    </source>
</evidence>
<accession>A0A553K6C1</accession>
<dbReference type="AlphaFoldDB" id="A0A553K6C1"/>
<dbReference type="Pfam" id="PF00005">
    <property type="entry name" value="ABC_tran"/>
    <property type="match status" value="1"/>
</dbReference>
<evidence type="ECO:0000256" key="2">
    <source>
        <dbReference type="ARBA" id="ARBA00022840"/>
    </source>
</evidence>
<dbReference type="GO" id="GO:0005886">
    <property type="term" value="C:plasma membrane"/>
    <property type="evidence" value="ECO:0007669"/>
    <property type="project" value="TreeGrafter"/>
</dbReference>
<evidence type="ECO:0000313" key="4">
    <source>
        <dbReference type="EMBL" id="TRY20258.1"/>
    </source>
</evidence>
<comment type="caution">
    <text evidence="4">The sequence shown here is derived from an EMBL/GenBank/DDBJ whole genome shotgun (WGS) entry which is preliminary data.</text>
</comment>
<dbReference type="PANTHER" id="PTHR24220">
    <property type="entry name" value="IMPORT ATP-BINDING PROTEIN"/>
    <property type="match status" value="1"/>
</dbReference>
<dbReference type="GO" id="GO:0005524">
    <property type="term" value="F:ATP binding"/>
    <property type="evidence" value="ECO:0007669"/>
    <property type="project" value="UniProtKB-KW"/>
</dbReference>
<dbReference type="Gene3D" id="3.40.50.300">
    <property type="entry name" value="P-loop containing nucleotide triphosphate hydrolases"/>
    <property type="match status" value="1"/>
</dbReference>
<organism evidence="4 5">
    <name type="scientific">Tessaracoccus rhinocerotis</name>
    <dbReference type="NCBI Taxonomy" id="1689449"/>
    <lineage>
        <taxon>Bacteria</taxon>
        <taxon>Bacillati</taxon>
        <taxon>Actinomycetota</taxon>
        <taxon>Actinomycetes</taxon>
        <taxon>Propionibacteriales</taxon>
        <taxon>Propionibacteriaceae</taxon>
        <taxon>Tessaracoccus</taxon>
    </lineage>
</organism>
<protein>
    <submittedName>
        <fullName evidence="4">ATP-binding cassette domain-containing protein</fullName>
    </submittedName>
</protein>
<feature type="domain" description="ABC transporter" evidence="3">
    <location>
        <begin position="18"/>
        <end position="228"/>
    </location>
</feature>
<dbReference type="Proteomes" id="UP000317638">
    <property type="component" value="Unassembled WGS sequence"/>
</dbReference>
<dbReference type="InterPro" id="IPR003593">
    <property type="entry name" value="AAA+_ATPase"/>
</dbReference>
<evidence type="ECO:0000313" key="5">
    <source>
        <dbReference type="Proteomes" id="UP000317638"/>
    </source>
</evidence>